<dbReference type="VEuPathDB" id="FungiDB:DFL_000804"/>
<dbReference type="EMBL" id="SAEB01000001">
    <property type="protein sequence ID" value="RVD89812.1"/>
    <property type="molecule type" value="Genomic_DNA"/>
</dbReference>
<dbReference type="OrthoDB" id="5430093at2759"/>
<evidence type="ECO:0000313" key="3">
    <source>
        <dbReference type="Proteomes" id="UP000283090"/>
    </source>
</evidence>
<sequence>MELKSLRTELYTEFFGNPAVYDKVTMKFNTVALPFILATVSANSLYGLEPRKLRSGCALSTLTKTSVYTVVATVCGGSSNVPEPPPKPTKPTPSLPPPGSCRTTTITTVSNKKTITTSVKLCPYPPFTIPITGEPSTPTPTPEEPSDTPSKKSTKPTPSLPPPGSCRTTTITTVSNKKTITTSVKLCPYPPFTIPITGEPPTPTPTPKEPSDTPSLPPPGSCRTTTITTVSNKKTITTPVKICPYPPFTIPITGEPPTPTPTPKEPSDTPSLPPPGSCRTTTITTVSNKKTITTSVKLCPYPPFTIPITGEPPTPTPTPEEPSDTPSLPPPGSCRTTTITTVSNKKTITTPVKICPYPPFTIPITGEPPTPTPTLKEPSDTPSLPPPGSCRTTTITTVSNKKTITTSVKICPYPPFTIPITGEPPTPTPTPKEPSDTPSLPPPGSCRTTTITTVSNKKTITTPVKICPYPPTTIPLTEEPPIITPKPKRPTPIGKGSACPPSKIQQVSLSCLKEQQVPCKTPCKELVTVTSTGACSCIGAKQQVTGTILGPTMCPSYCGCTTSTVWTLPAGCKTIKSEPPKPTVDEEEEGGGYGY</sequence>
<feature type="region of interest" description="Disordered" evidence="1">
    <location>
        <begin position="419"/>
        <end position="450"/>
    </location>
</feature>
<organism evidence="2 3">
    <name type="scientific">Arthrobotrys flagrans</name>
    <name type="common">Nematode-trapping fungus</name>
    <name type="synonym">Trichothecium flagrans</name>
    <dbReference type="NCBI Taxonomy" id="97331"/>
    <lineage>
        <taxon>Eukaryota</taxon>
        <taxon>Fungi</taxon>
        <taxon>Dikarya</taxon>
        <taxon>Ascomycota</taxon>
        <taxon>Pezizomycotina</taxon>
        <taxon>Orbiliomycetes</taxon>
        <taxon>Orbiliales</taxon>
        <taxon>Orbiliaceae</taxon>
        <taxon>Arthrobotrys</taxon>
    </lineage>
</organism>
<feature type="region of interest" description="Disordered" evidence="1">
    <location>
        <begin position="194"/>
        <end position="226"/>
    </location>
</feature>
<reference evidence="2 3" key="1">
    <citation type="submission" date="2019-01" db="EMBL/GenBank/DDBJ databases">
        <title>Intercellular communication is required for trap formation in the nematode-trapping fungus Duddingtonia flagrans.</title>
        <authorList>
            <person name="Youssar L."/>
            <person name="Wernet V."/>
            <person name="Hensel N."/>
            <person name="Hildebrandt H.-G."/>
            <person name="Fischer R."/>
        </authorList>
    </citation>
    <scope>NUCLEOTIDE SEQUENCE [LARGE SCALE GENOMIC DNA]</scope>
    <source>
        <strain evidence="2 3">CBS H-5679</strain>
    </source>
</reference>
<evidence type="ECO:0000313" key="2">
    <source>
        <dbReference type="EMBL" id="RVD89812.1"/>
    </source>
</evidence>
<keyword evidence="3" id="KW-1185">Reference proteome</keyword>
<dbReference type="RefSeq" id="XP_067495356.1">
    <property type="nucleotide sequence ID" value="XM_067637715.1"/>
</dbReference>
<feature type="region of interest" description="Disordered" evidence="1">
    <location>
        <begin position="364"/>
        <end position="391"/>
    </location>
</feature>
<evidence type="ECO:0000256" key="1">
    <source>
        <dbReference type="SAM" id="MobiDB-lite"/>
    </source>
</evidence>
<feature type="region of interest" description="Disordered" evidence="1">
    <location>
        <begin position="307"/>
        <end position="337"/>
    </location>
</feature>
<feature type="region of interest" description="Disordered" evidence="1">
    <location>
        <begin position="129"/>
        <end position="173"/>
    </location>
</feature>
<feature type="region of interest" description="Disordered" evidence="1">
    <location>
        <begin position="77"/>
        <end position="105"/>
    </location>
</feature>
<dbReference type="GeneID" id="93583115"/>
<name>A0A437AEX6_ARTFL</name>
<feature type="compositionally biased region" description="Pro residues" evidence="1">
    <location>
        <begin position="251"/>
        <end position="264"/>
    </location>
</feature>
<dbReference type="AlphaFoldDB" id="A0A437AEX6"/>
<feature type="compositionally biased region" description="Pro residues" evidence="1">
    <location>
        <begin position="194"/>
        <end position="208"/>
    </location>
</feature>
<dbReference type="STRING" id="97331.A0A437AEX6"/>
<feature type="compositionally biased region" description="Pro residues" evidence="1">
    <location>
        <begin position="82"/>
        <end position="99"/>
    </location>
</feature>
<proteinExistence type="predicted"/>
<accession>A0A437AEX6</accession>
<comment type="caution">
    <text evidence="2">The sequence shown here is derived from an EMBL/GenBank/DDBJ whole genome shotgun (WGS) entry which is preliminary data.</text>
</comment>
<protein>
    <submittedName>
        <fullName evidence="2">Uncharacterized protein</fullName>
    </submittedName>
</protein>
<gene>
    <name evidence="2" type="ORF">DFL_000804</name>
</gene>
<feature type="region of interest" description="Disordered" evidence="1">
    <location>
        <begin position="251"/>
        <end position="282"/>
    </location>
</feature>
<feature type="compositionally biased region" description="Pro residues" evidence="1">
    <location>
        <begin position="419"/>
        <end position="432"/>
    </location>
</feature>
<feature type="compositionally biased region" description="Pro residues" evidence="1">
    <location>
        <begin position="307"/>
        <end position="320"/>
    </location>
</feature>
<dbReference type="Proteomes" id="UP000283090">
    <property type="component" value="Unassembled WGS sequence"/>
</dbReference>